<dbReference type="Pfam" id="PF00379">
    <property type="entry name" value="Chitin_bind_4"/>
    <property type="match status" value="1"/>
</dbReference>
<dbReference type="GO" id="GO:0042302">
    <property type="term" value="F:structural constituent of cuticle"/>
    <property type="evidence" value="ECO:0007669"/>
    <property type="project" value="UniProtKB-UniRule"/>
</dbReference>
<name>A0A9P0A5N9_BEMTA</name>
<dbReference type="GO" id="GO:0005615">
    <property type="term" value="C:extracellular space"/>
    <property type="evidence" value="ECO:0007669"/>
    <property type="project" value="TreeGrafter"/>
</dbReference>
<accession>A0A9P0A5N9</accession>
<sequence length="417" mass="43746">QIAALGTVILSQLAGAYYDSDLEYKAPCDHAPGYPAPAVPAATEPLSAYPVVPSRPPVYPVPARPYKHGYAKPVALAAAVPAIKTVPALSSHGGYVSPVPVLSYAAAIPAVVGRPNPSLVHPQYTLAARLDPSKAHYTPAPSDYDLVKPQYAHVSHAAYGVVSPQYVSHAPAAHGVVSPQYVSHAPAAHGVVSSQYVSHAPAAHGVVSPQYVSHAPAAHGVVSSQYAKVDCAEDKVAYATHAHETVGAVSYAKSAYASGSHLTGYSSAGYGPVEPAYPAYRQPVTAYQRPVAAYQPAVAAYAPVAATPAPAYHAPTPLKYVTAVPAAPLQAEPLAPVKGVHKYVKDYDAHPRYAFEYSVSDPSTGDNKQQHEERDGEVVKGEYSLVEPDGSVRKVDYYADWDTGFHATVSKTPSAHP</sequence>
<dbReference type="GO" id="GO:0031012">
    <property type="term" value="C:extracellular matrix"/>
    <property type="evidence" value="ECO:0007669"/>
    <property type="project" value="TreeGrafter"/>
</dbReference>
<evidence type="ECO:0000256" key="2">
    <source>
        <dbReference type="PROSITE-ProRule" id="PRU00497"/>
    </source>
</evidence>
<dbReference type="Proteomes" id="UP001152759">
    <property type="component" value="Chromosome 3"/>
</dbReference>
<dbReference type="InterPro" id="IPR051217">
    <property type="entry name" value="Insect_Cuticle_Struc_Prot"/>
</dbReference>
<gene>
    <name evidence="4" type="ORF">BEMITA_LOCUS5342</name>
</gene>
<dbReference type="PROSITE" id="PS00233">
    <property type="entry name" value="CHIT_BIND_RR_1"/>
    <property type="match status" value="1"/>
</dbReference>
<evidence type="ECO:0000313" key="4">
    <source>
        <dbReference type="EMBL" id="CAH0386192.1"/>
    </source>
</evidence>
<evidence type="ECO:0000256" key="3">
    <source>
        <dbReference type="SAM" id="MobiDB-lite"/>
    </source>
</evidence>
<keyword evidence="1 2" id="KW-0193">Cuticle</keyword>
<dbReference type="PROSITE" id="PS51155">
    <property type="entry name" value="CHIT_BIND_RR_2"/>
    <property type="match status" value="1"/>
</dbReference>
<reference evidence="4" key="1">
    <citation type="submission" date="2021-12" db="EMBL/GenBank/DDBJ databases">
        <authorList>
            <person name="King R."/>
        </authorList>
    </citation>
    <scope>NUCLEOTIDE SEQUENCE</scope>
</reference>
<evidence type="ECO:0000313" key="5">
    <source>
        <dbReference type="Proteomes" id="UP001152759"/>
    </source>
</evidence>
<dbReference type="PANTHER" id="PTHR12236">
    <property type="entry name" value="STRUCTURAL CONTITUENT OF CUTICLE"/>
    <property type="match status" value="1"/>
</dbReference>
<dbReference type="InterPro" id="IPR031311">
    <property type="entry name" value="CHIT_BIND_RR_consensus"/>
</dbReference>
<evidence type="ECO:0000256" key="1">
    <source>
        <dbReference type="ARBA" id="ARBA00022460"/>
    </source>
</evidence>
<feature type="non-terminal residue" evidence="4">
    <location>
        <position position="1"/>
    </location>
</feature>
<dbReference type="EMBL" id="OU963864">
    <property type="protein sequence ID" value="CAH0386192.1"/>
    <property type="molecule type" value="Genomic_DNA"/>
</dbReference>
<proteinExistence type="predicted"/>
<dbReference type="AlphaFoldDB" id="A0A9P0A5N9"/>
<protein>
    <recommendedName>
        <fullName evidence="6">Cuticle protein</fullName>
    </recommendedName>
</protein>
<organism evidence="4 5">
    <name type="scientific">Bemisia tabaci</name>
    <name type="common">Sweetpotato whitefly</name>
    <name type="synonym">Aleurodes tabaci</name>
    <dbReference type="NCBI Taxonomy" id="7038"/>
    <lineage>
        <taxon>Eukaryota</taxon>
        <taxon>Metazoa</taxon>
        <taxon>Ecdysozoa</taxon>
        <taxon>Arthropoda</taxon>
        <taxon>Hexapoda</taxon>
        <taxon>Insecta</taxon>
        <taxon>Pterygota</taxon>
        <taxon>Neoptera</taxon>
        <taxon>Paraneoptera</taxon>
        <taxon>Hemiptera</taxon>
        <taxon>Sternorrhyncha</taxon>
        <taxon>Aleyrodoidea</taxon>
        <taxon>Aleyrodidae</taxon>
        <taxon>Aleyrodinae</taxon>
        <taxon>Bemisia</taxon>
    </lineage>
</organism>
<dbReference type="InterPro" id="IPR000618">
    <property type="entry name" value="Insect_cuticle"/>
</dbReference>
<keyword evidence="5" id="KW-1185">Reference proteome</keyword>
<evidence type="ECO:0008006" key="6">
    <source>
        <dbReference type="Google" id="ProtNLM"/>
    </source>
</evidence>
<dbReference type="PRINTS" id="PR00947">
    <property type="entry name" value="CUTICLE"/>
</dbReference>
<feature type="compositionally biased region" description="Basic and acidic residues" evidence="3">
    <location>
        <begin position="368"/>
        <end position="380"/>
    </location>
</feature>
<dbReference type="PANTHER" id="PTHR12236:SF95">
    <property type="entry name" value="CUTICULAR PROTEIN 76BD, ISOFORM C-RELATED"/>
    <property type="match status" value="1"/>
</dbReference>
<feature type="region of interest" description="Disordered" evidence="3">
    <location>
        <begin position="358"/>
        <end position="383"/>
    </location>
</feature>